<feature type="domain" description="OmpR/PhoB-type" evidence="5">
    <location>
        <begin position="1"/>
        <end position="90"/>
    </location>
</feature>
<feature type="DNA-binding region" description="OmpR/PhoB-type" evidence="3">
    <location>
        <begin position="1"/>
        <end position="90"/>
    </location>
</feature>
<evidence type="ECO:0000259" key="5">
    <source>
        <dbReference type="PROSITE" id="PS51755"/>
    </source>
</evidence>
<accession>A0ABS6B8V5</accession>
<dbReference type="SMART" id="SM00862">
    <property type="entry name" value="Trans_reg_C"/>
    <property type="match status" value="1"/>
</dbReference>
<dbReference type="InterPro" id="IPR036388">
    <property type="entry name" value="WH-like_DNA-bd_sf"/>
</dbReference>
<feature type="region of interest" description="Disordered" evidence="4">
    <location>
        <begin position="233"/>
        <end position="269"/>
    </location>
</feature>
<keyword evidence="7" id="KW-1185">Reference proteome</keyword>
<dbReference type="SUPFAM" id="SSF46894">
    <property type="entry name" value="C-terminal effector domain of the bipartite response regulators"/>
    <property type="match status" value="1"/>
</dbReference>
<dbReference type="InterPro" id="IPR027417">
    <property type="entry name" value="P-loop_NTPase"/>
</dbReference>
<protein>
    <submittedName>
        <fullName evidence="6">Winged helix-turn-helix domain-containing protein</fullName>
    </submittedName>
</protein>
<comment type="caution">
    <text evidence="6">The sequence shown here is derived from an EMBL/GenBank/DDBJ whole genome shotgun (WGS) entry which is preliminary data.</text>
</comment>
<organism evidence="6 7">
    <name type="scientific">Nocardia albiluteola</name>
    <dbReference type="NCBI Taxonomy" id="2842303"/>
    <lineage>
        <taxon>Bacteria</taxon>
        <taxon>Bacillati</taxon>
        <taxon>Actinomycetota</taxon>
        <taxon>Actinomycetes</taxon>
        <taxon>Mycobacteriales</taxon>
        <taxon>Nocardiaceae</taxon>
        <taxon>Nocardia</taxon>
    </lineage>
</organism>
<dbReference type="InterPro" id="IPR058852">
    <property type="entry name" value="HTH_77"/>
</dbReference>
<dbReference type="SUPFAM" id="SSF52540">
    <property type="entry name" value="P-loop containing nucleoside triphosphate hydrolases"/>
    <property type="match status" value="1"/>
</dbReference>
<reference evidence="6 7" key="1">
    <citation type="submission" date="2021-06" db="EMBL/GenBank/DDBJ databases">
        <title>Actinomycetes sequencing.</title>
        <authorList>
            <person name="Shan Q."/>
        </authorList>
    </citation>
    <scope>NUCLEOTIDE SEQUENCE [LARGE SCALE GENOMIC DNA]</scope>
    <source>
        <strain evidence="6 7">NEAU-G5</strain>
    </source>
</reference>
<dbReference type="InterPro" id="IPR011990">
    <property type="entry name" value="TPR-like_helical_dom_sf"/>
</dbReference>
<dbReference type="InterPro" id="IPR005158">
    <property type="entry name" value="BTAD"/>
</dbReference>
<comment type="similarity">
    <text evidence="1">Belongs to the AfsR/DnrI/RedD regulatory family.</text>
</comment>
<evidence type="ECO:0000256" key="3">
    <source>
        <dbReference type="PROSITE-ProRule" id="PRU01091"/>
    </source>
</evidence>
<dbReference type="Pfam" id="PF03704">
    <property type="entry name" value="BTAD"/>
    <property type="match status" value="1"/>
</dbReference>
<dbReference type="SMART" id="SM01043">
    <property type="entry name" value="BTAD"/>
    <property type="match status" value="1"/>
</dbReference>
<keyword evidence="2 3" id="KW-0238">DNA-binding</keyword>
<evidence type="ECO:0000313" key="7">
    <source>
        <dbReference type="Proteomes" id="UP000733379"/>
    </source>
</evidence>
<dbReference type="Proteomes" id="UP000733379">
    <property type="component" value="Unassembled WGS sequence"/>
</dbReference>
<dbReference type="Pfam" id="PF25872">
    <property type="entry name" value="HTH_77"/>
    <property type="match status" value="1"/>
</dbReference>
<dbReference type="EMBL" id="JAHKNI010000012">
    <property type="protein sequence ID" value="MBU3065861.1"/>
    <property type="molecule type" value="Genomic_DNA"/>
</dbReference>
<dbReference type="CDD" id="cd15831">
    <property type="entry name" value="BTAD"/>
    <property type="match status" value="1"/>
</dbReference>
<sequence length="1076" mass="116471">MQVRVLGPVSVVTTAGQEFAIEGPRLRTLLVLLAIRAGEVVAPPRLFEGIWDGRPPAKAENALHSLVSRLRAVVGPQRLLRREQGYLLQIEPDAVDIRRFGRLLDESREWERAGDADRAARSLDRALALWRENAFAGVTDSAEMRTLATRSTEQRLTAVERRADLYLTLGRGGEVLAELAAECAAHPFRESLTARRIAVLRATGHQAEAHRVYRCTQDLLRAELGTAPSRTLSEALTTTDAPAPPPQARAQARPPDDHAPCVVGRRPPRHRTSFIDRETDITRVMQRLEGSPLLTLTGAGGVGKTRLATEIACRAPWPDGCLFVELAGVAPEHTGGTTRSAAVAAAVVSALGAIEPGDDGHREAALDRVVAQRRMLLVLDNCEHVITAVAELTARLLERFPDLTVLATSREPLGIEGETLYPVRSLEVPDEDASLARTACAPAVRLFLDRARAVQADFVLTQANRADVTRIVRRLDGLPLALELAAARLHTLPVGQVASRLDDRFWMLHSAGRQESHRHRNLSAAVSWSWDLLGRAEVELARRLAVFAGGATLDAVLGVCGGGIDTTDTLAALVAKSMVDFDGVRYRMPETIRAYAATELTDAGEADGLAAAHADHFIEFARAAAHRLLSARHDQAVPQLAGEHANCMAALRWAVHAGDGARALRLYGNLVWHWLLCGLRAEASAWQPRVRALLEGRIPPGSTGEYLALTYAHVLPGYHELLRPDQIPDRTGEFDRLVAAAVAEGSRPHPVFVLLSALREYHRGNVEPLAGCAEAGDEWLRGNALVLSALEKMRGDVRSGPHVVADLEAAVACLDQLGEPRGLSRALLLLASFRIPAEGLAAVEPLITRATRLLSADLGADELVGVLWRAAQLHLHDGDIDGGAAYLAHAHTLVDARVSENTLRWLRVAEADLVLRQGDPDAAVELYRRSLDDVDDEQATPVANLVIEEVRGRTNYAIALLDIDRIDAATRQLRHAHRLALDHAPPLLPTIAVGRALVLLATGEPERAAGLLGAFGRPGLEATPAHHNPDVHRAHTVARTVLGRSRYESALAQGRSVPADRLHTMLDDLAHPAGSR</sequence>
<proteinExistence type="inferred from homology"/>
<dbReference type="SUPFAM" id="SSF48452">
    <property type="entry name" value="TPR-like"/>
    <property type="match status" value="2"/>
</dbReference>
<dbReference type="InterPro" id="IPR001867">
    <property type="entry name" value="OmpR/PhoB-type_DNA-bd"/>
</dbReference>
<dbReference type="Gene3D" id="1.25.40.10">
    <property type="entry name" value="Tetratricopeptide repeat domain"/>
    <property type="match status" value="2"/>
</dbReference>
<dbReference type="RefSeq" id="WP_215921928.1">
    <property type="nucleotide sequence ID" value="NZ_JAHKNI010000012.1"/>
</dbReference>
<dbReference type="PROSITE" id="PS51755">
    <property type="entry name" value="OMPR_PHOB"/>
    <property type="match status" value="1"/>
</dbReference>
<dbReference type="Gene3D" id="1.10.10.10">
    <property type="entry name" value="Winged helix-like DNA-binding domain superfamily/Winged helix DNA-binding domain"/>
    <property type="match status" value="1"/>
</dbReference>
<evidence type="ECO:0000256" key="1">
    <source>
        <dbReference type="ARBA" id="ARBA00005820"/>
    </source>
</evidence>
<evidence type="ECO:0000256" key="2">
    <source>
        <dbReference type="ARBA" id="ARBA00023125"/>
    </source>
</evidence>
<dbReference type="PRINTS" id="PR00364">
    <property type="entry name" value="DISEASERSIST"/>
</dbReference>
<dbReference type="Gene3D" id="3.40.50.300">
    <property type="entry name" value="P-loop containing nucleotide triphosphate hydrolases"/>
    <property type="match status" value="1"/>
</dbReference>
<evidence type="ECO:0000313" key="6">
    <source>
        <dbReference type="EMBL" id="MBU3065861.1"/>
    </source>
</evidence>
<dbReference type="InterPro" id="IPR016032">
    <property type="entry name" value="Sig_transdc_resp-reg_C-effctor"/>
</dbReference>
<name>A0ABS6B8V5_9NOCA</name>
<dbReference type="PANTHER" id="PTHR47691:SF3">
    <property type="entry name" value="HTH-TYPE TRANSCRIPTIONAL REGULATOR RV0890C-RELATED"/>
    <property type="match status" value="1"/>
</dbReference>
<dbReference type="PANTHER" id="PTHR47691">
    <property type="entry name" value="REGULATOR-RELATED"/>
    <property type="match status" value="1"/>
</dbReference>
<gene>
    <name evidence="6" type="ORF">KO481_30605</name>
</gene>
<evidence type="ECO:0000256" key="4">
    <source>
        <dbReference type="SAM" id="MobiDB-lite"/>
    </source>
</evidence>